<dbReference type="AlphaFoldDB" id="A0A482V8Y0"/>
<reference evidence="3 4" key="1">
    <citation type="submission" date="2017-03" db="EMBL/GenBank/DDBJ databases">
        <title>Genome of the blue death feigning beetle - Asbolus verrucosus.</title>
        <authorList>
            <person name="Rider S.D."/>
        </authorList>
    </citation>
    <scope>NUCLEOTIDE SEQUENCE [LARGE SCALE GENOMIC DNA]</scope>
    <source>
        <strain evidence="3">Butters</strain>
        <tissue evidence="3">Head and leg muscle</tissue>
    </source>
</reference>
<dbReference type="Gene3D" id="3.40.50.720">
    <property type="entry name" value="NAD(P)-binding Rossmann-like Domain"/>
    <property type="match status" value="2"/>
</dbReference>
<feature type="transmembrane region" description="Helical" evidence="2">
    <location>
        <begin position="45"/>
        <end position="64"/>
    </location>
</feature>
<keyword evidence="4" id="KW-1185">Reference proteome</keyword>
<dbReference type="EMBL" id="QDEB01126391">
    <property type="protein sequence ID" value="RZB39663.1"/>
    <property type="molecule type" value="Genomic_DNA"/>
</dbReference>
<feature type="transmembrane region" description="Helical" evidence="2">
    <location>
        <begin position="84"/>
        <end position="106"/>
    </location>
</feature>
<organism evidence="3 4">
    <name type="scientific">Asbolus verrucosus</name>
    <name type="common">Desert ironclad beetle</name>
    <dbReference type="NCBI Taxonomy" id="1661398"/>
    <lineage>
        <taxon>Eukaryota</taxon>
        <taxon>Metazoa</taxon>
        <taxon>Ecdysozoa</taxon>
        <taxon>Arthropoda</taxon>
        <taxon>Hexapoda</taxon>
        <taxon>Insecta</taxon>
        <taxon>Pterygota</taxon>
        <taxon>Neoptera</taxon>
        <taxon>Endopterygota</taxon>
        <taxon>Coleoptera</taxon>
        <taxon>Polyphaga</taxon>
        <taxon>Cucujiformia</taxon>
        <taxon>Tenebrionidae</taxon>
        <taxon>Pimeliinae</taxon>
        <taxon>Asbolus</taxon>
    </lineage>
</organism>
<dbReference type="Pfam" id="PF00106">
    <property type="entry name" value="adh_short"/>
    <property type="match status" value="1"/>
</dbReference>
<dbReference type="InterPro" id="IPR036291">
    <property type="entry name" value="NAD(P)-bd_dom_sf"/>
</dbReference>
<accession>A0A482V8Y0</accession>
<keyword evidence="2" id="KW-1133">Transmembrane helix</keyword>
<proteinExistence type="predicted"/>
<dbReference type="OrthoDB" id="294295at2759"/>
<gene>
    <name evidence="3" type="ORF">BDFB_011906</name>
</gene>
<dbReference type="GO" id="GO:0016491">
    <property type="term" value="F:oxidoreductase activity"/>
    <property type="evidence" value="ECO:0007669"/>
    <property type="project" value="UniProtKB-KW"/>
</dbReference>
<dbReference type="SUPFAM" id="SSF51735">
    <property type="entry name" value="NAD(P)-binding Rossmann-fold domains"/>
    <property type="match status" value="1"/>
</dbReference>
<dbReference type="Proteomes" id="UP000292052">
    <property type="component" value="Unassembled WGS sequence"/>
</dbReference>
<comment type="caution">
    <text evidence="3">The sequence shown here is derived from an EMBL/GenBank/DDBJ whole genome shotgun (WGS) entry which is preliminary data.</text>
</comment>
<dbReference type="STRING" id="1661398.A0A482V8Y0"/>
<feature type="transmembrane region" description="Helical" evidence="2">
    <location>
        <begin position="14"/>
        <end position="33"/>
    </location>
</feature>
<dbReference type="PANTHER" id="PTHR43313:SF36">
    <property type="entry name" value="D-BETA-HYDROXYBUTYRATE DEHYDROGENASE, MITOCHONDRIAL"/>
    <property type="match status" value="1"/>
</dbReference>
<keyword evidence="1" id="KW-0560">Oxidoreductase</keyword>
<evidence type="ECO:0000256" key="1">
    <source>
        <dbReference type="ARBA" id="ARBA00023002"/>
    </source>
</evidence>
<keyword evidence="2" id="KW-0472">Membrane</keyword>
<evidence type="ECO:0000256" key="2">
    <source>
        <dbReference type="SAM" id="Phobius"/>
    </source>
</evidence>
<name>A0A482V8Y0_ASBVE</name>
<dbReference type="PRINTS" id="PR00081">
    <property type="entry name" value="GDHRDH"/>
</dbReference>
<dbReference type="InterPro" id="IPR020904">
    <property type="entry name" value="Sc_DH/Rdtase_CS"/>
</dbReference>
<sequence length="320" mass="35715">MSVISKVCLTAFEIANEVLMAIGAGLLGIAVLIKHGYETNQLLRTLSAASISLGSLIYVVHTAAEITQPSPKQIVFISGCDSGLGFSFAIHAAKLGFTVVAGFLSLDSPGAKEIKQCYKNIEQIQLDVTDNHSIFVAVETINQYLNSNPSHGRMINVTSHCSFTCLPGLSVYGATKAGIKNFSDGLRVELAKYGVKVVMFTPGSFVTESNIIAKHADHVHEMHKAFTKEQHAFYEDYFQRYNAHLLGINISKIPQKIKNNTLYNKFEEALLLETPKAAYKVEPFRYTFYHLIFKLTPIPIRDYFVVKFMNMPQYNMTQIW</sequence>
<dbReference type="PANTHER" id="PTHR43313">
    <property type="entry name" value="SHORT-CHAIN DEHYDROGENASE/REDUCTASE FAMILY 9C"/>
    <property type="match status" value="1"/>
</dbReference>
<dbReference type="PROSITE" id="PS00061">
    <property type="entry name" value="ADH_SHORT"/>
    <property type="match status" value="1"/>
</dbReference>
<dbReference type="GO" id="GO:0008202">
    <property type="term" value="P:steroid metabolic process"/>
    <property type="evidence" value="ECO:0007669"/>
    <property type="project" value="TreeGrafter"/>
</dbReference>
<keyword evidence="2" id="KW-0812">Transmembrane</keyword>
<protein>
    <submittedName>
        <fullName evidence="3">D-beta-hydroxybutyrate dehydrogenase, mitochondrial</fullName>
    </submittedName>
</protein>
<evidence type="ECO:0000313" key="4">
    <source>
        <dbReference type="Proteomes" id="UP000292052"/>
    </source>
</evidence>
<dbReference type="InterPro" id="IPR002347">
    <property type="entry name" value="SDR_fam"/>
</dbReference>
<evidence type="ECO:0000313" key="3">
    <source>
        <dbReference type="EMBL" id="RZB39663.1"/>
    </source>
</evidence>